<feature type="compositionally biased region" description="Low complexity" evidence="1">
    <location>
        <begin position="222"/>
        <end position="248"/>
    </location>
</feature>
<evidence type="ECO:0000313" key="3">
    <source>
        <dbReference type="Proteomes" id="UP001165580"/>
    </source>
</evidence>
<name>A0ABT2GF34_9MICO</name>
<proteinExistence type="predicted"/>
<organism evidence="2 3">
    <name type="scientific">Herbiconiux gentiana</name>
    <dbReference type="NCBI Taxonomy" id="2970912"/>
    <lineage>
        <taxon>Bacteria</taxon>
        <taxon>Bacillati</taxon>
        <taxon>Actinomycetota</taxon>
        <taxon>Actinomycetes</taxon>
        <taxon>Micrococcales</taxon>
        <taxon>Microbacteriaceae</taxon>
        <taxon>Herbiconiux</taxon>
    </lineage>
</organism>
<dbReference type="Gene3D" id="3.40.50.300">
    <property type="entry name" value="P-loop containing nucleotide triphosphate hydrolases"/>
    <property type="match status" value="1"/>
</dbReference>
<keyword evidence="3" id="KW-1185">Reference proteome</keyword>
<comment type="caution">
    <text evidence="2">The sequence shown here is derived from an EMBL/GenBank/DDBJ whole genome shotgun (WGS) entry which is preliminary data.</text>
</comment>
<sequence>MKIVAEGVSKGHAGIPLPQRDVEFSTGRVTVAEAEVGDQPTVLSLILSGRMVPDSGSVTVDGVDDAARIRELVALVDAPDVSEPAADLALRDVVREELMFSDRSATRAAVARVLADAGAGDYAGVRVGDVPAGLRIRLMVELAAFRRGVRALVLASPDRHGGDPQEWLDIADDLAARDFAVLVVCGAPSAQLVRPLLEARAAAEAAAAEAAAREAAARDAAQQDAAAKAARAATPRSVADASAAATPPTANPPAAHPLTPPAPATPAAPTPALTDTEPESHA</sequence>
<evidence type="ECO:0008006" key="4">
    <source>
        <dbReference type="Google" id="ProtNLM"/>
    </source>
</evidence>
<protein>
    <recommendedName>
        <fullName evidence="4">ABC transporter ATP-binding protein</fullName>
    </recommendedName>
</protein>
<dbReference type="InterPro" id="IPR027417">
    <property type="entry name" value="P-loop_NTPase"/>
</dbReference>
<accession>A0ABT2GF34</accession>
<feature type="region of interest" description="Disordered" evidence="1">
    <location>
        <begin position="222"/>
        <end position="282"/>
    </location>
</feature>
<dbReference type="Proteomes" id="UP001165580">
    <property type="component" value="Unassembled WGS sequence"/>
</dbReference>
<dbReference type="RefSeq" id="WP_259485766.1">
    <property type="nucleotide sequence ID" value="NZ_JANTEZ010000002.1"/>
</dbReference>
<dbReference type="EMBL" id="JANTEZ010000002">
    <property type="protein sequence ID" value="MCS5714242.1"/>
    <property type="molecule type" value="Genomic_DNA"/>
</dbReference>
<evidence type="ECO:0000313" key="2">
    <source>
        <dbReference type="EMBL" id="MCS5714242.1"/>
    </source>
</evidence>
<evidence type="ECO:0000256" key="1">
    <source>
        <dbReference type="SAM" id="MobiDB-lite"/>
    </source>
</evidence>
<gene>
    <name evidence="2" type="ORF">NVV95_06705</name>
</gene>
<feature type="compositionally biased region" description="Pro residues" evidence="1">
    <location>
        <begin position="249"/>
        <end position="269"/>
    </location>
</feature>
<reference evidence="2" key="1">
    <citation type="submission" date="2022-08" db="EMBL/GenBank/DDBJ databases">
        <authorList>
            <person name="Deng Y."/>
            <person name="Han X.-F."/>
            <person name="Zhang Y.-Q."/>
        </authorList>
    </citation>
    <scope>NUCLEOTIDE SEQUENCE</scope>
    <source>
        <strain evidence="2">CPCC 205716</strain>
    </source>
</reference>